<evidence type="ECO:0000256" key="1">
    <source>
        <dbReference type="SAM" id="SignalP"/>
    </source>
</evidence>
<name>A0A9D9HRE7_9BACT</name>
<feature type="chain" id="PRO_5038811710" evidence="1">
    <location>
        <begin position="20"/>
        <end position="116"/>
    </location>
</feature>
<dbReference type="EMBL" id="JADIMG010000003">
    <property type="protein sequence ID" value="MBO8458766.1"/>
    <property type="molecule type" value="Genomic_DNA"/>
</dbReference>
<comment type="caution">
    <text evidence="2">The sequence shown here is derived from an EMBL/GenBank/DDBJ whole genome shotgun (WGS) entry which is preliminary data.</text>
</comment>
<gene>
    <name evidence="2" type="ORF">IAA73_00310</name>
</gene>
<feature type="signal peptide" evidence="1">
    <location>
        <begin position="1"/>
        <end position="19"/>
    </location>
</feature>
<keyword evidence="1" id="KW-0732">Signal</keyword>
<accession>A0A9D9HRE7</accession>
<evidence type="ECO:0000313" key="3">
    <source>
        <dbReference type="Proteomes" id="UP000823641"/>
    </source>
</evidence>
<dbReference type="Proteomes" id="UP000823641">
    <property type="component" value="Unassembled WGS sequence"/>
</dbReference>
<proteinExistence type="predicted"/>
<reference evidence="2" key="1">
    <citation type="submission" date="2020-10" db="EMBL/GenBank/DDBJ databases">
        <authorList>
            <person name="Gilroy R."/>
        </authorList>
    </citation>
    <scope>NUCLEOTIDE SEQUENCE</scope>
    <source>
        <strain evidence="2">G3-3990</strain>
    </source>
</reference>
<protein>
    <submittedName>
        <fullName evidence="2">Uncharacterized protein</fullName>
    </submittedName>
</protein>
<dbReference type="AlphaFoldDB" id="A0A9D9HRE7"/>
<reference evidence="2" key="2">
    <citation type="journal article" date="2021" name="PeerJ">
        <title>Extensive microbial diversity within the chicken gut microbiome revealed by metagenomics and culture.</title>
        <authorList>
            <person name="Gilroy R."/>
            <person name="Ravi A."/>
            <person name="Getino M."/>
            <person name="Pursley I."/>
            <person name="Horton D.L."/>
            <person name="Alikhan N.F."/>
            <person name="Baker D."/>
            <person name="Gharbi K."/>
            <person name="Hall N."/>
            <person name="Watson M."/>
            <person name="Adriaenssens E.M."/>
            <person name="Foster-Nyarko E."/>
            <person name="Jarju S."/>
            <person name="Secka A."/>
            <person name="Antonio M."/>
            <person name="Oren A."/>
            <person name="Chaudhuri R.R."/>
            <person name="La Ragione R."/>
            <person name="Hildebrand F."/>
            <person name="Pallen M.J."/>
        </authorList>
    </citation>
    <scope>NUCLEOTIDE SEQUENCE</scope>
    <source>
        <strain evidence="2">G3-3990</strain>
    </source>
</reference>
<organism evidence="2 3">
    <name type="scientific">Candidatus Gallipaludibacter merdavium</name>
    <dbReference type="NCBI Taxonomy" id="2840839"/>
    <lineage>
        <taxon>Bacteria</taxon>
        <taxon>Pseudomonadati</taxon>
        <taxon>Bacteroidota</taxon>
        <taxon>Bacteroidia</taxon>
        <taxon>Bacteroidales</taxon>
        <taxon>Candidatus Gallipaludibacter</taxon>
    </lineage>
</organism>
<evidence type="ECO:0000313" key="2">
    <source>
        <dbReference type="EMBL" id="MBO8458766.1"/>
    </source>
</evidence>
<sequence length="116" mass="13438">MKRTFFLMVLALWAIGAWAQITAAEEHEVVAVYEKMGLPDGSLDEDGDEVKFVFVPTDLDEGTYNVEIGERVHSRMYQIKGTNLYMEFRYSPFLSTFDEGVLEWPFYGNGTFFERE</sequence>